<evidence type="ECO:0000313" key="3">
    <source>
        <dbReference type="Proteomes" id="UP000019116"/>
    </source>
</evidence>
<dbReference type="OMA" id="AYRARHH"/>
<dbReference type="Gramene" id="TraesPARA_EIv1.0_0793890.1">
    <property type="protein sequence ID" value="TraesPARA_EIv1.0_0793890.1.CDS1"/>
    <property type="gene ID" value="TraesPARA_EIv1.0_0793890"/>
</dbReference>
<dbReference type="Gramene" id="TraesCAD_scaffold_041650_01G000200.1">
    <property type="protein sequence ID" value="TraesCAD_scaffold_041650_01G000200.1"/>
    <property type="gene ID" value="TraesCAD_scaffold_041650_01G000200"/>
</dbReference>
<dbReference type="Gramene" id="TraesMAC3A03G01341070.1">
    <property type="protein sequence ID" value="TraesMAC3A03G01341070.1.CDS1"/>
    <property type="gene ID" value="TraesMAC3A03G01341070"/>
</dbReference>
<dbReference type="Gramene" id="TraesJAG3A03G01352290.1">
    <property type="protein sequence ID" value="TraesJAG3A03G01352290.1.CDS1"/>
    <property type="gene ID" value="TraesJAG3A03G01352290"/>
</dbReference>
<dbReference type="EnsemblPlants" id="TraesCS3A02G113400.1">
    <property type="protein sequence ID" value="TraesCS3A02G113400.1.cds1"/>
    <property type="gene ID" value="TraesCS3A02G113400"/>
</dbReference>
<dbReference type="AlphaFoldDB" id="A0A3B6EFU6"/>
<accession>A0A3B6EFU6</accession>
<dbReference type="Proteomes" id="UP000019116">
    <property type="component" value="Chromosome 3A"/>
</dbReference>
<reference evidence="2" key="1">
    <citation type="submission" date="2018-08" db="EMBL/GenBank/DDBJ databases">
        <authorList>
            <person name="Rossello M."/>
        </authorList>
    </citation>
    <scope>NUCLEOTIDE SEQUENCE [LARGE SCALE GENOMIC DNA]</scope>
    <source>
        <strain evidence="2">cv. Chinese Spring</strain>
    </source>
</reference>
<dbReference type="Gramene" id="TraesLAC3A03G01286770.1">
    <property type="protein sequence ID" value="TraesLAC3A03G01286770.1.CDS1"/>
    <property type="gene ID" value="TraesLAC3A03G01286770"/>
</dbReference>
<keyword evidence="3" id="KW-1185">Reference proteome</keyword>
<dbReference type="Gramene" id="TraesARI3A03G01362910.1">
    <property type="protein sequence ID" value="TraesARI3A03G01362910.1.CDS1"/>
    <property type="gene ID" value="TraesARI3A03G01362910"/>
</dbReference>
<feature type="transmembrane region" description="Helical" evidence="1">
    <location>
        <begin position="65"/>
        <end position="84"/>
    </location>
</feature>
<evidence type="ECO:0000313" key="2">
    <source>
        <dbReference type="EnsemblPlants" id="TraesCS3A02G113400.1.cds1"/>
    </source>
</evidence>
<organism evidence="2">
    <name type="scientific">Triticum aestivum</name>
    <name type="common">Wheat</name>
    <dbReference type="NCBI Taxonomy" id="4565"/>
    <lineage>
        <taxon>Eukaryota</taxon>
        <taxon>Viridiplantae</taxon>
        <taxon>Streptophyta</taxon>
        <taxon>Embryophyta</taxon>
        <taxon>Tracheophyta</taxon>
        <taxon>Spermatophyta</taxon>
        <taxon>Magnoliopsida</taxon>
        <taxon>Liliopsida</taxon>
        <taxon>Poales</taxon>
        <taxon>Poaceae</taxon>
        <taxon>BOP clade</taxon>
        <taxon>Pooideae</taxon>
        <taxon>Triticodae</taxon>
        <taxon>Triticeae</taxon>
        <taxon>Triticinae</taxon>
        <taxon>Triticum</taxon>
    </lineage>
</organism>
<keyword evidence="1" id="KW-1133">Transmembrane helix</keyword>
<dbReference type="Gramene" id="TraesCLE_scaffold_103665_01G000100.1">
    <property type="protein sequence ID" value="TraesCLE_scaffold_103665_01G000100.1"/>
    <property type="gene ID" value="TraesCLE_scaffold_103665_01G000100"/>
</dbReference>
<name>A0A3B6EFU6_WHEAT</name>
<dbReference type="Gramene" id="TraesCS3A03G0246900.1">
    <property type="protein sequence ID" value="TraesCS3A03G0246900.1.CDS1"/>
    <property type="gene ID" value="TraesCS3A03G0246900"/>
</dbReference>
<dbReference type="Gramene" id="TraesLDM3A03G01345510.1">
    <property type="protein sequence ID" value="TraesLDM3A03G01345510.1.CDS1"/>
    <property type="gene ID" value="TraesLDM3A03G01345510"/>
</dbReference>
<dbReference type="Gramene" id="TraesJUL3A03G01354860.1">
    <property type="protein sequence ID" value="TraesJUL3A03G01354860.1.CDS1"/>
    <property type="gene ID" value="TraesJUL3A03G01354860"/>
</dbReference>
<feature type="transmembrane region" description="Helical" evidence="1">
    <location>
        <begin position="36"/>
        <end position="53"/>
    </location>
</feature>
<reference evidence="2" key="2">
    <citation type="submission" date="2018-10" db="UniProtKB">
        <authorList>
            <consortium name="EnsemblPlants"/>
        </authorList>
    </citation>
    <scope>IDENTIFICATION</scope>
</reference>
<dbReference type="Gramene" id="TraesROB_scaffold_005703_01G000500.1">
    <property type="protein sequence ID" value="TraesROB_scaffold_005703_01G000500.1"/>
    <property type="gene ID" value="TraesROB_scaffold_005703_01G000500"/>
</dbReference>
<dbReference type="Gramene" id="TraesSTA3A03G01334550.1">
    <property type="protein sequence ID" value="TraesSTA3A03G01334550.1.CDS1"/>
    <property type="gene ID" value="TraesSTA3A03G01334550"/>
</dbReference>
<dbReference type="Gramene" id="TraesRN3A0100247200.1">
    <property type="protein sequence ID" value="TraesRN3A0100247200.1"/>
    <property type="gene ID" value="TraesRN3A0100247200"/>
</dbReference>
<protein>
    <submittedName>
        <fullName evidence="2">Uncharacterized protein</fullName>
    </submittedName>
</protein>
<dbReference type="Gramene" id="TraesWEE_scaffold_093137_01G000200.1">
    <property type="protein sequence ID" value="TraesWEE_scaffold_093137_01G000200.1"/>
    <property type="gene ID" value="TraesWEE_scaffold_093137_01G000200"/>
</dbReference>
<dbReference type="InterPro" id="IPR045501">
    <property type="entry name" value="DUF6490"/>
</dbReference>
<proteinExistence type="predicted"/>
<evidence type="ECO:0000256" key="1">
    <source>
        <dbReference type="SAM" id="Phobius"/>
    </source>
</evidence>
<dbReference type="OrthoDB" id="10513119at2759"/>
<dbReference type="PANTHER" id="PTHR46610">
    <property type="entry name" value="OS05G0181300 PROTEIN"/>
    <property type="match status" value="1"/>
</dbReference>
<dbReference type="PANTHER" id="PTHR46610:SF18">
    <property type="entry name" value="OS01G0183850 PROTEIN"/>
    <property type="match status" value="1"/>
</dbReference>
<keyword evidence="1" id="KW-0812">Transmembrane</keyword>
<dbReference type="Gramene" id="TraesSYM3A03G01364200.1">
    <property type="protein sequence ID" value="TraesSYM3A03G01364200.1.CDS1"/>
    <property type="gene ID" value="TraesSYM3A03G01364200"/>
</dbReference>
<feature type="transmembrane region" description="Helical" evidence="1">
    <location>
        <begin position="105"/>
        <end position="125"/>
    </location>
</feature>
<keyword evidence="1" id="KW-0472">Membrane</keyword>
<feature type="transmembrane region" description="Helical" evidence="1">
    <location>
        <begin position="137"/>
        <end position="156"/>
    </location>
</feature>
<dbReference type="Gramene" id="TraesCS3A02G113400.1">
    <property type="protein sequence ID" value="TraesCS3A02G113400.1.cds1"/>
    <property type="gene ID" value="TraesCS3A02G113400"/>
</dbReference>
<sequence length="180" mass="19840">MEPTETAFLVAGDTPPKKTVQLGQGEGSAKPGCGRAFWAILSLVTGNLAWGLYRARHSSAHDLAFVIMAYYPTYFCLWGLYVCTRRRELLRRDDDPAAAPERRRARFRVWAASLAVGAMIVLQLAGDTPDLPPKFALTVIGCLAMALAWCCIYAGYRARADAAGSWPEKDLHEVSPEHRV</sequence>
<dbReference type="Gramene" id="TraesNOR3A03G01363200.1">
    <property type="protein sequence ID" value="TraesNOR3A03G01363200.1.CDS1"/>
    <property type="gene ID" value="TraesNOR3A03G01363200"/>
</dbReference>